<accession>A0A5A9GUA2</accession>
<organism evidence="2 3">
    <name type="scientific">Azospirillum lipoferum</name>
    <dbReference type="NCBI Taxonomy" id="193"/>
    <lineage>
        <taxon>Bacteria</taxon>
        <taxon>Pseudomonadati</taxon>
        <taxon>Pseudomonadota</taxon>
        <taxon>Alphaproteobacteria</taxon>
        <taxon>Rhodospirillales</taxon>
        <taxon>Azospirillaceae</taxon>
        <taxon>Azospirillum</taxon>
    </lineage>
</organism>
<dbReference type="EMBL" id="VTTN01000002">
    <property type="protein sequence ID" value="KAA0597362.1"/>
    <property type="molecule type" value="Genomic_DNA"/>
</dbReference>
<feature type="compositionally biased region" description="Basic and acidic residues" evidence="1">
    <location>
        <begin position="188"/>
        <end position="203"/>
    </location>
</feature>
<protein>
    <submittedName>
        <fullName evidence="2">Uncharacterized protein</fullName>
    </submittedName>
</protein>
<name>A0A5A9GUA2_AZOLI</name>
<dbReference type="OrthoDB" id="7188292at2"/>
<dbReference type="Pfam" id="PF13554">
    <property type="entry name" value="Phage_tail_terminator_5"/>
    <property type="match status" value="1"/>
</dbReference>
<comment type="caution">
    <text evidence="2">The sequence shown here is derived from an EMBL/GenBank/DDBJ whole genome shotgun (WGS) entry which is preliminary data.</text>
</comment>
<feature type="compositionally biased region" description="Basic residues" evidence="1">
    <location>
        <begin position="232"/>
        <end position="247"/>
    </location>
</feature>
<sequence length="399" mass="44184">MAGQLWRDHAPVRDHQGGGQAAPPNRAYPARAVGGRRHRPSDRQRCRRSGIQVCATRGSCSGNSCAVRRRYPSTRGNRNAVLGEATDVRAPGNRKPCGSRRVRVTSCGLPRRRLERVGGRNGLRRRNREILQQGGQLRRPGGAAGRHRDRGPTREAHARGRGRSTGRLEREHQWLFRRRHRSPGSWWRGDDGADRRRRGDREGRRHHLHHELGPAHHPVGTRLVGSGAERHGQRHRPRGAAHRRQHRRPDPARWCEVSRAAIRAALETQLAALSPAWPTAWENAPFTAPTGQPWQRVKLLVAETAPLGMGVNPGEEWTGTLHVTLWSPAGVGPSQVEARAALIRGDRAAGITGLFHHGQALTSGGVQVTILQPHDGPVLDSSQDWYGLPVLVPFLCHLP</sequence>
<evidence type="ECO:0000313" key="2">
    <source>
        <dbReference type="EMBL" id="KAA0597362.1"/>
    </source>
</evidence>
<dbReference type="Gene3D" id="3.30.2000.20">
    <property type="match status" value="1"/>
</dbReference>
<feature type="compositionally biased region" description="Basic residues" evidence="1">
    <location>
        <begin position="34"/>
        <end position="45"/>
    </location>
</feature>
<feature type="compositionally biased region" description="Basic and acidic residues" evidence="1">
    <location>
        <begin position="1"/>
        <end position="16"/>
    </location>
</feature>
<gene>
    <name evidence="2" type="ORF">FZ942_08935</name>
</gene>
<proteinExistence type="predicted"/>
<dbReference type="InterPro" id="IPR025395">
    <property type="entry name" value="Phage_tail_terminator-like"/>
</dbReference>
<dbReference type="AlphaFoldDB" id="A0A5A9GUA2"/>
<evidence type="ECO:0000313" key="3">
    <source>
        <dbReference type="Proteomes" id="UP000324927"/>
    </source>
</evidence>
<keyword evidence="3" id="KW-1185">Reference proteome</keyword>
<feature type="region of interest" description="Disordered" evidence="1">
    <location>
        <begin position="1"/>
        <end position="45"/>
    </location>
</feature>
<dbReference type="Proteomes" id="UP000324927">
    <property type="component" value="Unassembled WGS sequence"/>
</dbReference>
<feature type="compositionally biased region" description="Low complexity" evidence="1">
    <location>
        <begin position="21"/>
        <end position="32"/>
    </location>
</feature>
<feature type="region of interest" description="Disordered" evidence="1">
    <location>
        <begin position="185"/>
        <end position="251"/>
    </location>
</feature>
<reference evidence="2 3" key="1">
    <citation type="submission" date="2019-08" db="EMBL/GenBank/DDBJ databases">
        <authorList>
            <person name="Grouzdev D."/>
            <person name="Tikhonova E."/>
            <person name="Kravchenko I."/>
        </authorList>
    </citation>
    <scope>NUCLEOTIDE SEQUENCE [LARGE SCALE GENOMIC DNA]</scope>
    <source>
        <strain evidence="2 3">59b</strain>
    </source>
</reference>
<feature type="region of interest" description="Disordered" evidence="1">
    <location>
        <begin position="119"/>
        <end position="169"/>
    </location>
</feature>
<evidence type="ECO:0000256" key="1">
    <source>
        <dbReference type="SAM" id="MobiDB-lite"/>
    </source>
</evidence>
<feature type="compositionally biased region" description="Low complexity" evidence="1">
    <location>
        <begin position="131"/>
        <end position="141"/>
    </location>
</feature>